<organism evidence="2 3">
    <name type="scientific">Athelia psychrophila</name>
    <dbReference type="NCBI Taxonomy" id="1759441"/>
    <lineage>
        <taxon>Eukaryota</taxon>
        <taxon>Fungi</taxon>
        <taxon>Dikarya</taxon>
        <taxon>Basidiomycota</taxon>
        <taxon>Agaricomycotina</taxon>
        <taxon>Agaricomycetes</taxon>
        <taxon>Agaricomycetidae</taxon>
        <taxon>Atheliales</taxon>
        <taxon>Atheliaceae</taxon>
        <taxon>Athelia</taxon>
    </lineage>
</organism>
<sequence length="55" mass="5846">MIDLFTEVQSGRIEVDSDCSPQHQDPRSPSIGSPEKALPQPENQGAVRAAGRSGV</sequence>
<dbReference type="EMBL" id="KV417519">
    <property type="protein sequence ID" value="KZP25732.1"/>
    <property type="molecule type" value="Genomic_DNA"/>
</dbReference>
<name>A0A166P5I2_9AGAM</name>
<accession>A0A166P5I2</accession>
<evidence type="ECO:0000313" key="3">
    <source>
        <dbReference type="Proteomes" id="UP000076532"/>
    </source>
</evidence>
<keyword evidence="3" id="KW-1185">Reference proteome</keyword>
<proteinExistence type="predicted"/>
<gene>
    <name evidence="2" type="ORF">FIBSPDRAFT_380211</name>
</gene>
<dbReference type="Proteomes" id="UP000076532">
    <property type="component" value="Unassembled WGS sequence"/>
</dbReference>
<reference evidence="2 3" key="1">
    <citation type="journal article" date="2016" name="Mol. Biol. Evol.">
        <title>Comparative Genomics of Early-Diverging Mushroom-Forming Fungi Provides Insights into the Origins of Lignocellulose Decay Capabilities.</title>
        <authorList>
            <person name="Nagy L.G."/>
            <person name="Riley R."/>
            <person name="Tritt A."/>
            <person name="Adam C."/>
            <person name="Daum C."/>
            <person name="Floudas D."/>
            <person name="Sun H."/>
            <person name="Yadav J.S."/>
            <person name="Pangilinan J."/>
            <person name="Larsson K.H."/>
            <person name="Matsuura K."/>
            <person name="Barry K."/>
            <person name="Labutti K."/>
            <person name="Kuo R."/>
            <person name="Ohm R.A."/>
            <person name="Bhattacharya S.S."/>
            <person name="Shirouzu T."/>
            <person name="Yoshinaga Y."/>
            <person name="Martin F.M."/>
            <person name="Grigoriev I.V."/>
            <person name="Hibbett D.S."/>
        </authorList>
    </citation>
    <scope>NUCLEOTIDE SEQUENCE [LARGE SCALE GENOMIC DNA]</scope>
    <source>
        <strain evidence="2 3">CBS 109695</strain>
    </source>
</reference>
<evidence type="ECO:0000313" key="2">
    <source>
        <dbReference type="EMBL" id="KZP25732.1"/>
    </source>
</evidence>
<feature type="region of interest" description="Disordered" evidence="1">
    <location>
        <begin position="1"/>
        <end position="55"/>
    </location>
</feature>
<evidence type="ECO:0000256" key="1">
    <source>
        <dbReference type="SAM" id="MobiDB-lite"/>
    </source>
</evidence>
<protein>
    <submittedName>
        <fullName evidence="2">Uncharacterized protein</fullName>
    </submittedName>
</protein>
<dbReference type="AlphaFoldDB" id="A0A166P5I2"/>